<accession>A0A512MD37</accession>
<dbReference type="AlphaFoldDB" id="A0A512MD37"/>
<organism evidence="2 3">
    <name type="scientific">Brevifollis gellanilyticus</name>
    <dbReference type="NCBI Taxonomy" id="748831"/>
    <lineage>
        <taxon>Bacteria</taxon>
        <taxon>Pseudomonadati</taxon>
        <taxon>Verrucomicrobiota</taxon>
        <taxon>Verrucomicrobiia</taxon>
        <taxon>Verrucomicrobiales</taxon>
        <taxon>Verrucomicrobiaceae</taxon>
    </lineage>
</organism>
<keyword evidence="3" id="KW-1185">Reference proteome</keyword>
<gene>
    <name evidence="2" type="ORF">BGE01nite_39290</name>
</gene>
<dbReference type="RefSeq" id="WP_146852778.1">
    <property type="nucleotide sequence ID" value="NZ_BKAG01000033.1"/>
</dbReference>
<evidence type="ECO:0000313" key="3">
    <source>
        <dbReference type="Proteomes" id="UP000321577"/>
    </source>
</evidence>
<evidence type="ECO:0000256" key="1">
    <source>
        <dbReference type="SAM" id="SignalP"/>
    </source>
</evidence>
<dbReference type="Proteomes" id="UP000321577">
    <property type="component" value="Unassembled WGS sequence"/>
</dbReference>
<comment type="caution">
    <text evidence="2">The sequence shown here is derived from an EMBL/GenBank/DDBJ whole genome shotgun (WGS) entry which is preliminary data.</text>
</comment>
<evidence type="ECO:0000313" key="2">
    <source>
        <dbReference type="EMBL" id="GEP44638.1"/>
    </source>
</evidence>
<proteinExistence type="predicted"/>
<dbReference type="OrthoDB" id="194727at2"/>
<evidence type="ECO:0008006" key="4">
    <source>
        <dbReference type="Google" id="ProtNLM"/>
    </source>
</evidence>
<dbReference type="EMBL" id="BKAG01000033">
    <property type="protein sequence ID" value="GEP44638.1"/>
    <property type="molecule type" value="Genomic_DNA"/>
</dbReference>
<dbReference type="NCBIfam" id="TIGR02597">
    <property type="entry name" value="TIGR02597 family protein"/>
    <property type="match status" value="1"/>
</dbReference>
<dbReference type="InterPro" id="IPR019837">
    <property type="entry name" value="CHP02597"/>
</dbReference>
<reference evidence="2 3" key="1">
    <citation type="submission" date="2019-07" db="EMBL/GenBank/DDBJ databases">
        <title>Whole genome shotgun sequence of Brevifollis gellanilyticus NBRC 108608.</title>
        <authorList>
            <person name="Hosoyama A."/>
            <person name="Uohara A."/>
            <person name="Ohji S."/>
            <person name="Ichikawa N."/>
        </authorList>
    </citation>
    <scope>NUCLEOTIDE SEQUENCE [LARGE SCALE GENOMIC DNA]</scope>
    <source>
        <strain evidence="2 3">NBRC 108608</strain>
    </source>
</reference>
<feature type="chain" id="PRO_5022057372" description="TIGR02597 family protein" evidence="1">
    <location>
        <begin position="21"/>
        <end position="362"/>
    </location>
</feature>
<sequence length="362" mass="37713">MKTTKLATLLAALALSPAFAAETDPVGFVSVTVPAHSDAILAVPLNRAAEFKGVIQSISGNVITVAGTPGWTANAFAPGVTANKTYAVQIASGAKEGLVGRVTANSNNTLTVTLAASDDLTGIGTVAAPVDPDGAGPLTAQSDQIDVMPYWTPSALFGTNAAAGSQFLGFQDANAGINVGNSEQYTCTTPGSWEDDINFGQDATHAVLDFGSGFIIRNNGNTTMSLSFVGSVPMSKHRTRLATKSNNVAQDIAIGFMSPVPEKLSTVGDPTVAVPQQTANFLNFPVAVGDKILGFDNSLPGINKGNSVQFTWNGTEWEDDINFGQVANYQTTLQPGFGYIYRRAATGTANSLVWNKIPAYLQ</sequence>
<name>A0A512MD37_9BACT</name>
<keyword evidence="1" id="KW-0732">Signal</keyword>
<feature type="signal peptide" evidence="1">
    <location>
        <begin position="1"/>
        <end position="20"/>
    </location>
</feature>
<protein>
    <recommendedName>
        <fullName evidence="4">TIGR02597 family protein</fullName>
    </recommendedName>
</protein>